<dbReference type="KEGG" id="spib:G8759_21455"/>
<dbReference type="EMBL" id="CP050063">
    <property type="protein sequence ID" value="QIP15006.1"/>
    <property type="molecule type" value="Genomic_DNA"/>
</dbReference>
<dbReference type="RefSeq" id="WP_167212200.1">
    <property type="nucleotide sequence ID" value="NZ_CP050063.1"/>
</dbReference>
<evidence type="ECO:0000313" key="2">
    <source>
        <dbReference type="EMBL" id="QIP15006.1"/>
    </source>
</evidence>
<protein>
    <submittedName>
        <fullName evidence="2">Uncharacterized protein</fullName>
    </submittedName>
</protein>
<keyword evidence="3" id="KW-1185">Reference proteome</keyword>
<reference evidence="2 3" key="1">
    <citation type="submission" date="2020-03" db="EMBL/GenBank/DDBJ databases">
        <authorList>
            <person name="Kim M.K."/>
        </authorList>
    </citation>
    <scope>NUCLEOTIDE SEQUENCE [LARGE SCALE GENOMIC DNA]</scope>
    <source>
        <strain evidence="2 3">BT328</strain>
    </source>
</reference>
<keyword evidence="1" id="KW-0472">Membrane</keyword>
<keyword evidence="1" id="KW-0812">Transmembrane</keyword>
<organism evidence="2 3">
    <name type="scientific">Spirosoma aureum</name>
    <dbReference type="NCBI Taxonomy" id="2692134"/>
    <lineage>
        <taxon>Bacteria</taxon>
        <taxon>Pseudomonadati</taxon>
        <taxon>Bacteroidota</taxon>
        <taxon>Cytophagia</taxon>
        <taxon>Cytophagales</taxon>
        <taxon>Cytophagaceae</taxon>
        <taxon>Spirosoma</taxon>
    </lineage>
</organism>
<evidence type="ECO:0000256" key="1">
    <source>
        <dbReference type="SAM" id="Phobius"/>
    </source>
</evidence>
<name>A0A6G9ARQ0_9BACT</name>
<feature type="transmembrane region" description="Helical" evidence="1">
    <location>
        <begin position="34"/>
        <end position="54"/>
    </location>
</feature>
<dbReference type="Proteomes" id="UP000501802">
    <property type="component" value="Chromosome"/>
</dbReference>
<keyword evidence="1" id="KW-1133">Transmembrane helix</keyword>
<dbReference type="AlphaFoldDB" id="A0A6G9ARQ0"/>
<proteinExistence type="predicted"/>
<sequence>MSLFITFYVAPMLFILMCGWLTDSQEATMQIAIPIALIPVLNVLATIGCIGVTIRTMMDWVNR</sequence>
<gene>
    <name evidence="2" type="ORF">G8759_21455</name>
</gene>
<evidence type="ECO:0000313" key="3">
    <source>
        <dbReference type="Proteomes" id="UP000501802"/>
    </source>
</evidence>
<accession>A0A6G9ARQ0</accession>